<dbReference type="STRING" id="747525.W4KF21"/>
<dbReference type="Pfam" id="PF13821">
    <property type="entry name" value="DUF4187"/>
    <property type="match status" value="1"/>
</dbReference>
<dbReference type="EMBL" id="KI925456">
    <property type="protein sequence ID" value="ETW84309.1"/>
    <property type="molecule type" value="Genomic_DNA"/>
</dbReference>
<dbReference type="eggNOG" id="KOG1994">
    <property type="taxonomic scope" value="Eukaryota"/>
</dbReference>
<dbReference type="SMART" id="SM01173">
    <property type="entry name" value="DUF4187"/>
    <property type="match status" value="1"/>
</dbReference>
<dbReference type="PANTHER" id="PTHR21032:SF0">
    <property type="entry name" value="G PATCH DOMAIN-CONTAINING PROTEIN 11"/>
    <property type="match status" value="1"/>
</dbReference>
<proteinExistence type="predicted"/>
<name>W4KF21_HETIT</name>
<dbReference type="PANTHER" id="PTHR21032">
    <property type="entry name" value="G PATCH DOMAIN-CONTAINING PROTEIN 11"/>
    <property type="match status" value="1"/>
</dbReference>
<dbReference type="Pfam" id="PF01585">
    <property type="entry name" value="G-patch"/>
    <property type="match status" value="1"/>
</dbReference>
<feature type="compositionally biased region" description="Polar residues" evidence="1">
    <location>
        <begin position="126"/>
        <end position="139"/>
    </location>
</feature>
<accession>W4KF21</accession>
<reference evidence="3 4" key="1">
    <citation type="journal article" date="2012" name="New Phytol.">
        <title>Insight into trade-off between wood decay and parasitism from the genome of a fungal forest pathogen.</title>
        <authorList>
            <person name="Olson A."/>
            <person name="Aerts A."/>
            <person name="Asiegbu F."/>
            <person name="Belbahri L."/>
            <person name="Bouzid O."/>
            <person name="Broberg A."/>
            <person name="Canback B."/>
            <person name="Coutinho P.M."/>
            <person name="Cullen D."/>
            <person name="Dalman K."/>
            <person name="Deflorio G."/>
            <person name="van Diepen L.T."/>
            <person name="Dunand C."/>
            <person name="Duplessis S."/>
            <person name="Durling M."/>
            <person name="Gonthier P."/>
            <person name="Grimwood J."/>
            <person name="Fossdal C.G."/>
            <person name="Hansson D."/>
            <person name="Henrissat B."/>
            <person name="Hietala A."/>
            <person name="Himmelstrand K."/>
            <person name="Hoffmeister D."/>
            <person name="Hogberg N."/>
            <person name="James T.Y."/>
            <person name="Karlsson M."/>
            <person name="Kohler A."/>
            <person name="Kues U."/>
            <person name="Lee Y.H."/>
            <person name="Lin Y.C."/>
            <person name="Lind M."/>
            <person name="Lindquist E."/>
            <person name="Lombard V."/>
            <person name="Lucas S."/>
            <person name="Lunden K."/>
            <person name="Morin E."/>
            <person name="Murat C."/>
            <person name="Park J."/>
            <person name="Raffaello T."/>
            <person name="Rouze P."/>
            <person name="Salamov A."/>
            <person name="Schmutz J."/>
            <person name="Solheim H."/>
            <person name="Stahlberg J."/>
            <person name="Velez H."/>
            <person name="de Vries R.P."/>
            <person name="Wiebenga A."/>
            <person name="Woodward S."/>
            <person name="Yakovlev I."/>
            <person name="Garbelotto M."/>
            <person name="Martin F."/>
            <person name="Grigoriev I.V."/>
            <person name="Stenlid J."/>
        </authorList>
    </citation>
    <scope>NUCLEOTIDE SEQUENCE [LARGE SCALE GENOMIC DNA]</scope>
    <source>
        <strain evidence="3 4">TC 32-1</strain>
    </source>
</reference>
<dbReference type="InterPro" id="IPR039249">
    <property type="entry name" value="GPATCH11"/>
</dbReference>
<evidence type="ECO:0000313" key="4">
    <source>
        <dbReference type="Proteomes" id="UP000030671"/>
    </source>
</evidence>
<sequence>MEDEDDYLSDKFLAEAPPTQQPKTYADRRRQALAHSRSKNDQNRTKSRRQRELQSREEGLSKSLFEKAAEEEALRGGAANKALAMMMKMGFKPGQSLGRVDDATGGTSEPSDLGIPMAASDRESSSKVNDSSPQKNALQQRIEPLPVNEWAGRKGIGLGKRAASPSDIERQAKAAKLEDTNTDSFRERARHEFEQRQAESQLLLAQNTCVDLDEKAGKQFNVLWLNPTNPESFPEELLEALEGASFTITNHQDGLEIQECLKSQMRADALQPLMPDLNDEVAKQKAERREIQFSTESVDEAAAFLHLSSKARLERVLDYLRSSYSYCFWCGARYEDIEEMRQQCPGADEDAHD</sequence>
<feature type="compositionally biased region" description="Basic and acidic residues" evidence="1">
    <location>
        <begin position="38"/>
        <end position="66"/>
    </location>
</feature>
<feature type="domain" description="G-patch" evidence="2">
    <location>
        <begin position="78"/>
        <end position="110"/>
    </location>
</feature>
<dbReference type="Proteomes" id="UP000030671">
    <property type="component" value="Unassembled WGS sequence"/>
</dbReference>
<dbReference type="KEGG" id="hir:HETIRDRAFT_314013"/>
<dbReference type="InterPro" id="IPR025239">
    <property type="entry name" value="DUF4187"/>
</dbReference>
<dbReference type="InterPro" id="IPR000467">
    <property type="entry name" value="G_patch_dom"/>
</dbReference>
<dbReference type="GO" id="GO:0003676">
    <property type="term" value="F:nucleic acid binding"/>
    <property type="evidence" value="ECO:0007669"/>
    <property type="project" value="InterPro"/>
</dbReference>
<dbReference type="GeneID" id="20670082"/>
<dbReference type="HOGENOM" id="CLU_046724_1_0_1"/>
<dbReference type="AlphaFoldDB" id="W4KF21"/>
<dbReference type="GO" id="GO:0000776">
    <property type="term" value="C:kinetochore"/>
    <property type="evidence" value="ECO:0007669"/>
    <property type="project" value="TreeGrafter"/>
</dbReference>
<evidence type="ECO:0000259" key="2">
    <source>
        <dbReference type="PROSITE" id="PS50174"/>
    </source>
</evidence>
<feature type="region of interest" description="Disordered" evidence="1">
    <location>
        <begin position="1"/>
        <end position="66"/>
    </location>
</feature>
<evidence type="ECO:0000256" key="1">
    <source>
        <dbReference type="SAM" id="MobiDB-lite"/>
    </source>
</evidence>
<feature type="region of interest" description="Disordered" evidence="1">
    <location>
        <begin position="92"/>
        <end position="143"/>
    </location>
</feature>
<evidence type="ECO:0000313" key="3">
    <source>
        <dbReference type="EMBL" id="ETW84309.1"/>
    </source>
</evidence>
<dbReference type="OrthoDB" id="786951at2759"/>
<gene>
    <name evidence="3" type="ORF">HETIRDRAFT_314013</name>
</gene>
<organism evidence="3 4">
    <name type="scientific">Heterobasidion irregulare (strain TC 32-1)</name>
    <dbReference type="NCBI Taxonomy" id="747525"/>
    <lineage>
        <taxon>Eukaryota</taxon>
        <taxon>Fungi</taxon>
        <taxon>Dikarya</taxon>
        <taxon>Basidiomycota</taxon>
        <taxon>Agaricomycotina</taxon>
        <taxon>Agaricomycetes</taxon>
        <taxon>Russulales</taxon>
        <taxon>Bondarzewiaceae</taxon>
        <taxon>Heterobasidion</taxon>
        <taxon>Heterobasidion annosum species complex</taxon>
    </lineage>
</organism>
<keyword evidence="4" id="KW-1185">Reference proteome</keyword>
<dbReference type="RefSeq" id="XP_009543993.1">
    <property type="nucleotide sequence ID" value="XM_009545698.1"/>
</dbReference>
<dbReference type="PROSITE" id="PS50174">
    <property type="entry name" value="G_PATCH"/>
    <property type="match status" value="1"/>
</dbReference>
<protein>
    <recommendedName>
        <fullName evidence="2">G-patch domain-containing protein</fullName>
    </recommendedName>
</protein>
<dbReference type="InParanoid" id="W4KF21"/>